<evidence type="ECO:0000313" key="1">
    <source>
        <dbReference type="Proteomes" id="UP000095287"/>
    </source>
</evidence>
<reference evidence="2" key="1">
    <citation type="submission" date="2016-11" db="UniProtKB">
        <authorList>
            <consortium name="WormBaseParasite"/>
        </authorList>
    </citation>
    <scope>IDENTIFICATION</scope>
</reference>
<keyword evidence="1" id="KW-1185">Reference proteome</keyword>
<accession>A0A1I8AN74</accession>
<sequence>MLVPITFYHCQRHHGSGDCPNDRRVYRICCTEYRRTFDLAPYHCNYSAYRPREVYTTTSILLQPRNLRASRIHYYNKL</sequence>
<name>A0A1I8AN74_9BILA</name>
<dbReference type="WBParaSite" id="L893_g7329.t1">
    <property type="protein sequence ID" value="L893_g7329.t1"/>
    <property type="gene ID" value="L893_g7329"/>
</dbReference>
<proteinExistence type="predicted"/>
<dbReference type="Proteomes" id="UP000095287">
    <property type="component" value="Unplaced"/>
</dbReference>
<evidence type="ECO:0000313" key="2">
    <source>
        <dbReference type="WBParaSite" id="L893_g7329.t1"/>
    </source>
</evidence>
<organism evidence="1 2">
    <name type="scientific">Steinernema glaseri</name>
    <dbReference type="NCBI Taxonomy" id="37863"/>
    <lineage>
        <taxon>Eukaryota</taxon>
        <taxon>Metazoa</taxon>
        <taxon>Ecdysozoa</taxon>
        <taxon>Nematoda</taxon>
        <taxon>Chromadorea</taxon>
        <taxon>Rhabditida</taxon>
        <taxon>Tylenchina</taxon>
        <taxon>Panagrolaimomorpha</taxon>
        <taxon>Strongyloidoidea</taxon>
        <taxon>Steinernematidae</taxon>
        <taxon>Steinernema</taxon>
    </lineage>
</organism>
<dbReference type="AlphaFoldDB" id="A0A1I8AN74"/>
<protein>
    <submittedName>
        <fullName evidence="2">BPTI/Kunitz inhibitor domain-containing protein</fullName>
    </submittedName>
</protein>